<keyword evidence="4" id="KW-1185">Reference proteome</keyword>
<feature type="transmembrane region" description="Helical" evidence="2">
    <location>
        <begin position="50"/>
        <end position="68"/>
    </location>
</feature>
<gene>
    <name evidence="3" type="ORF">HBF32_15175</name>
</gene>
<evidence type="ECO:0000256" key="1">
    <source>
        <dbReference type="SAM" id="MobiDB-lite"/>
    </source>
</evidence>
<sequence length="123" mass="13432">MSQHDRELERRARDLYLRASRDVDPATAGRLRAARRTALARPQHSAARRLLLPAGAFAVLALATLTVWQPGGAPPSPTAVAQPGDNDPNDLPPDADSADPALYRDLQFYSWLAYNDTPSSSRK</sequence>
<evidence type="ECO:0000256" key="2">
    <source>
        <dbReference type="SAM" id="Phobius"/>
    </source>
</evidence>
<organism evidence="3 4">
    <name type="scientific">Luteibacter yeojuensis</name>
    <dbReference type="NCBI Taxonomy" id="345309"/>
    <lineage>
        <taxon>Bacteria</taxon>
        <taxon>Pseudomonadati</taxon>
        <taxon>Pseudomonadota</taxon>
        <taxon>Gammaproteobacteria</taxon>
        <taxon>Lysobacterales</taxon>
        <taxon>Rhodanobacteraceae</taxon>
        <taxon>Luteibacter</taxon>
    </lineage>
</organism>
<feature type="region of interest" description="Disordered" evidence="1">
    <location>
        <begin position="71"/>
        <end position="99"/>
    </location>
</feature>
<dbReference type="Proteomes" id="UP000518878">
    <property type="component" value="Unassembled WGS sequence"/>
</dbReference>
<dbReference type="AlphaFoldDB" id="A0A7X5QWX6"/>
<accession>A0A7X5QWX6</accession>
<reference evidence="3 4" key="1">
    <citation type="journal article" date="2006" name="Int. J. Syst. Evol. Microbiol.">
        <title>Dyella yeojuensis sp. nov., isolated from greenhouse soil in Korea.</title>
        <authorList>
            <person name="Kim B.Y."/>
            <person name="Weon H.Y."/>
            <person name="Lee K.H."/>
            <person name="Seok S.J."/>
            <person name="Kwon S.W."/>
            <person name="Go S.J."/>
            <person name="Stackebrandt E."/>
        </authorList>
    </citation>
    <scope>NUCLEOTIDE SEQUENCE [LARGE SCALE GENOMIC DNA]</scope>
    <source>
        <strain evidence="3 4">DSM 17673</strain>
    </source>
</reference>
<keyword evidence="2" id="KW-1133">Transmembrane helix</keyword>
<evidence type="ECO:0000313" key="4">
    <source>
        <dbReference type="Proteomes" id="UP000518878"/>
    </source>
</evidence>
<keyword evidence="2" id="KW-0812">Transmembrane</keyword>
<evidence type="ECO:0000313" key="3">
    <source>
        <dbReference type="EMBL" id="NID16815.1"/>
    </source>
</evidence>
<dbReference type="RefSeq" id="WP_166700631.1">
    <property type="nucleotide sequence ID" value="NZ_JAAQTL010000002.1"/>
</dbReference>
<evidence type="ECO:0008006" key="5">
    <source>
        <dbReference type="Google" id="ProtNLM"/>
    </source>
</evidence>
<keyword evidence="2" id="KW-0472">Membrane</keyword>
<name>A0A7X5QWX6_9GAMM</name>
<comment type="caution">
    <text evidence="3">The sequence shown here is derived from an EMBL/GenBank/DDBJ whole genome shotgun (WGS) entry which is preliminary data.</text>
</comment>
<proteinExistence type="predicted"/>
<dbReference type="EMBL" id="JAAQTL010000002">
    <property type="protein sequence ID" value="NID16815.1"/>
    <property type="molecule type" value="Genomic_DNA"/>
</dbReference>
<protein>
    <recommendedName>
        <fullName evidence="5">DUF3619 family protein</fullName>
    </recommendedName>
</protein>